<dbReference type="EMBL" id="CP058649">
    <property type="protein sequence ID" value="QUI21782.1"/>
    <property type="molecule type" value="Genomic_DNA"/>
</dbReference>
<dbReference type="InterPro" id="IPR002491">
    <property type="entry name" value="ABC_transptr_periplasmic_BD"/>
</dbReference>
<reference evidence="3" key="1">
    <citation type="submission" date="2020-07" db="EMBL/GenBank/DDBJ databases">
        <title>Vallitalea pronyensis genome.</title>
        <authorList>
            <person name="Postec A."/>
        </authorList>
    </citation>
    <scope>NUCLEOTIDE SEQUENCE</scope>
    <source>
        <strain evidence="3">FatNI3</strain>
    </source>
</reference>
<dbReference type="PROSITE" id="PS50983">
    <property type="entry name" value="FE_B12_PBP"/>
    <property type="match status" value="1"/>
</dbReference>
<dbReference type="AlphaFoldDB" id="A0A8J8MH93"/>
<evidence type="ECO:0000313" key="3">
    <source>
        <dbReference type="EMBL" id="QUI21782.1"/>
    </source>
</evidence>
<keyword evidence="4" id="KW-1185">Reference proteome</keyword>
<protein>
    <submittedName>
        <fullName evidence="3">ABC transporter substrate-binding protein</fullName>
    </submittedName>
</protein>
<dbReference type="PANTHER" id="PTHR30535">
    <property type="entry name" value="VITAMIN B12-BINDING PROTEIN"/>
    <property type="match status" value="1"/>
</dbReference>
<dbReference type="Pfam" id="PF01497">
    <property type="entry name" value="Peripla_BP_2"/>
    <property type="match status" value="1"/>
</dbReference>
<evidence type="ECO:0000256" key="1">
    <source>
        <dbReference type="ARBA" id="ARBA00008814"/>
    </source>
</evidence>
<dbReference type="GO" id="GO:0071281">
    <property type="term" value="P:cellular response to iron ion"/>
    <property type="evidence" value="ECO:0007669"/>
    <property type="project" value="TreeGrafter"/>
</dbReference>
<comment type="similarity">
    <text evidence="1">Belongs to the bacterial solute-binding protein 8 family.</text>
</comment>
<dbReference type="Proteomes" id="UP000683246">
    <property type="component" value="Chromosome"/>
</dbReference>
<dbReference type="InterPro" id="IPR050902">
    <property type="entry name" value="ABC_Transporter_SBP"/>
</dbReference>
<name>A0A8J8MH93_9FIRM</name>
<feature type="domain" description="Fe/B12 periplasmic-binding" evidence="2">
    <location>
        <begin position="55"/>
        <end position="317"/>
    </location>
</feature>
<evidence type="ECO:0000259" key="2">
    <source>
        <dbReference type="PROSITE" id="PS50983"/>
    </source>
</evidence>
<gene>
    <name evidence="3" type="ORF">HZI73_05505</name>
</gene>
<organism evidence="3 4">
    <name type="scientific">Vallitalea pronyensis</name>
    <dbReference type="NCBI Taxonomy" id="1348613"/>
    <lineage>
        <taxon>Bacteria</taxon>
        <taxon>Bacillati</taxon>
        <taxon>Bacillota</taxon>
        <taxon>Clostridia</taxon>
        <taxon>Lachnospirales</taxon>
        <taxon>Vallitaleaceae</taxon>
        <taxon>Vallitalea</taxon>
    </lineage>
</organism>
<dbReference type="PANTHER" id="PTHR30535:SF34">
    <property type="entry name" value="MOLYBDATE-BINDING PROTEIN MOLA"/>
    <property type="match status" value="1"/>
</dbReference>
<dbReference type="SUPFAM" id="SSF53807">
    <property type="entry name" value="Helical backbone' metal receptor"/>
    <property type="match status" value="1"/>
</dbReference>
<proteinExistence type="inferred from homology"/>
<dbReference type="RefSeq" id="WP_212697253.1">
    <property type="nucleotide sequence ID" value="NZ_CP058649.1"/>
</dbReference>
<dbReference type="Gene3D" id="3.40.50.1980">
    <property type="entry name" value="Nitrogenase molybdenum iron protein domain"/>
    <property type="match status" value="2"/>
</dbReference>
<sequence>MKKWIPIIGSIILIGLVLGRDIPIHGTKDASKIVDHHVFIDDVGNKIMIHKIPSRIVSLSTVHTENIYALEASHHLIGVDKGSHYPARVVDLPRYAMDHEADMDKLIKAKPDLVLITPEINQQYPRVVSKLESNGLWVVSLMPKSVQHFDYYIQKLAMLIQKEDQANRMLKDYHAELNQIKQITSQIKKKKTVFVETSQKGFWTPAQGSLLFEAIDLAGGINIVKDAKPSIPNQPQVRYGFSHIERNQEVIDVYFTLQGVRDGGGSIISINQQDKFRQVKAIREGEVYELLHPLVNQYTFRYVKGVRDMARILYPEVMIDETKVSNDIPLTREVFSHIVYNQRRLQMFTITGSDYYDVKKHLHTYGKYLDVTEQDADFDQIETVSMRGYLLPKRDKTGNETFGRHDAVTRSDIAHFIYIIKDLTGQKDFKTIKDIKGHNQELMINKVVAHGEMQLMDGYFKPDDPYTVEALYSLLERLRDF</sequence>
<dbReference type="KEGG" id="vpy:HZI73_05505"/>
<accession>A0A8J8MH93</accession>
<evidence type="ECO:0000313" key="4">
    <source>
        <dbReference type="Proteomes" id="UP000683246"/>
    </source>
</evidence>